<protein>
    <recommendedName>
        <fullName evidence="1">Thoeris protein ThsB TIR-like domain-containing protein</fullName>
    </recommendedName>
</protein>
<dbReference type="RefSeq" id="WP_004310541.1">
    <property type="nucleotide sequence ID" value="NZ_JNHM01000174.1"/>
</dbReference>
<dbReference type="EMBL" id="JNHM01000174">
    <property type="protein sequence ID" value="KDS43698.1"/>
    <property type="molecule type" value="Genomic_DNA"/>
</dbReference>
<dbReference type="Gene3D" id="3.40.50.9200">
    <property type="entry name" value="Hypothetical protein MTH538"/>
    <property type="match status" value="1"/>
</dbReference>
<sequence length="182" mass="21550">MTKRQVFYSFHFKNDSWRAGQVRNIGVVEGNMPVSSNDWEEVKRKGDDSIKRWIDTHMDYRSCVIVLIGSDTASREWCRYEIKHAWKEGKGVVGIYVHNLKNIEGEQDIKGDNPFKLFCIDKTFNYIIEHKHPADSNEINLSEICKTYDPPYKISTNVYDYIKEHINEWVEEAIRIRNQYPK</sequence>
<evidence type="ECO:0000313" key="2">
    <source>
        <dbReference type="EMBL" id="KDS43698.1"/>
    </source>
</evidence>
<dbReference type="AlphaFoldDB" id="A0A069S1J5"/>
<name>A0A069S1J5_PHOVU</name>
<comment type="caution">
    <text evidence="2">The sequence shown here is derived from an EMBL/GenBank/DDBJ whole genome shotgun (WGS) entry which is preliminary data.</text>
</comment>
<dbReference type="Pfam" id="PF08937">
    <property type="entry name" value="ThsB_TIR"/>
    <property type="match status" value="1"/>
</dbReference>
<feature type="domain" description="Thoeris protein ThsB TIR-like" evidence="1">
    <location>
        <begin position="7"/>
        <end position="101"/>
    </location>
</feature>
<dbReference type="InterPro" id="IPR036490">
    <property type="entry name" value="ThsB_TIR-like_sf"/>
</dbReference>
<dbReference type="InterPro" id="IPR015032">
    <property type="entry name" value="ThsB__TIR-like_domain"/>
</dbReference>
<gene>
    <name evidence="2" type="ORF">M099_4498</name>
</gene>
<evidence type="ECO:0000313" key="3">
    <source>
        <dbReference type="Proteomes" id="UP000027661"/>
    </source>
</evidence>
<reference evidence="2 3" key="1">
    <citation type="submission" date="2014-04" db="EMBL/GenBank/DDBJ databases">
        <authorList>
            <person name="Sears C."/>
            <person name="Carroll K."/>
            <person name="Sack B.R."/>
            <person name="Qadri F."/>
            <person name="Myers L.L."/>
            <person name="Chung G.-T."/>
            <person name="Escheverria P."/>
            <person name="Fraser C.M."/>
            <person name="Sadzewicz L."/>
            <person name="Shefchek K.A."/>
            <person name="Tallon L."/>
            <person name="Das S.P."/>
            <person name="Daugherty S."/>
            <person name="Mongodin E.F."/>
        </authorList>
    </citation>
    <scope>NUCLEOTIDE SEQUENCE [LARGE SCALE GENOMIC DNA]</scope>
    <source>
        <strain evidence="2 3">3975 RP4</strain>
    </source>
</reference>
<accession>A0A069S1J5</accession>
<dbReference type="GeneID" id="69502447"/>
<dbReference type="Proteomes" id="UP000027661">
    <property type="component" value="Unassembled WGS sequence"/>
</dbReference>
<dbReference type="SUPFAM" id="SSF52206">
    <property type="entry name" value="Hypothetical protein MTH538"/>
    <property type="match status" value="1"/>
</dbReference>
<dbReference type="PATRIC" id="fig|1339352.3.peg.4210"/>
<proteinExistence type="predicted"/>
<organism evidence="2 3">
    <name type="scientific">Phocaeicola vulgatus str. 3975 RP4</name>
    <dbReference type="NCBI Taxonomy" id="1339352"/>
    <lineage>
        <taxon>Bacteria</taxon>
        <taxon>Pseudomonadati</taxon>
        <taxon>Bacteroidota</taxon>
        <taxon>Bacteroidia</taxon>
        <taxon>Bacteroidales</taxon>
        <taxon>Bacteroidaceae</taxon>
        <taxon>Phocaeicola</taxon>
    </lineage>
</organism>
<evidence type="ECO:0000259" key="1">
    <source>
        <dbReference type="Pfam" id="PF08937"/>
    </source>
</evidence>